<dbReference type="SUPFAM" id="SSF53067">
    <property type="entry name" value="Actin-like ATPase domain"/>
    <property type="match status" value="2"/>
</dbReference>
<evidence type="ECO:0000313" key="1">
    <source>
        <dbReference type="EMBL" id="AXJ01252.1"/>
    </source>
</evidence>
<gene>
    <name evidence="1" type="ORF">CYPRO_2002</name>
</gene>
<dbReference type="EMBL" id="CP027806">
    <property type="protein sequence ID" value="AXJ01252.1"/>
    <property type="molecule type" value="Genomic_DNA"/>
</dbReference>
<reference evidence="1 2" key="1">
    <citation type="submission" date="2018-03" db="EMBL/GenBank/DDBJ databases">
        <title>Phenotypic and genomic properties of Cyclonatronum proteinivorum gen. nov., sp. nov., a haloalkaliphilic bacteroidete from soda lakes possessing Na+-translocating rhodopsin.</title>
        <authorList>
            <person name="Toshchakov S.V."/>
            <person name="Korzhenkov A."/>
            <person name="Samarov N.I."/>
            <person name="Kublanov I.V."/>
            <person name="Muntyan M.S."/>
            <person name="Sorokin D.Y."/>
        </authorList>
    </citation>
    <scope>NUCLEOTIDE SEQUENCE [LARGE SCALE GENOMIC DNA]</scope>
    <source>
        <strain evidence="1 2">Omega</strain>
    </source>
</reference>
<organism evidence="1 2">
    <name type="scientific">Cyclonatronum proteinivorum</name>
    <dbReference type="NCBI Taxonomy" id="1457365"/>
    <lineage>
        <taxon>Bacteria</taxon>
        <taxon>Pseudomonadati</taxon>
        <taxon>Balneolota</taxon>
        <taxon>Balneolia</taxon>
        <taxon>Balneolales</taxon>
        <taxon>Cyclonatronaceae</taxon>
        <taxon>Cyclonatronum</taxon>
    </lineage>
</organism>
<dbReference type="Proteomes" id="UP000254808">
    <property type="component" value="Chromosome"/>
</dbReference>
<dbReference type="RefSeq" id="WP_114984462.1">
    <property type="nucleotide sequence ID" value="NZ_CP027806.1"/>
</dbReference>
<proteinExistence type="predicted"/>
<evidence type="ECO:0000313" key="2">
    <source>
        <dbReference type="Proteomes" id="UP000254808"/>
    </source>
</evidence>
<dbReference type="AlphaFoldDB" id="A0A345ULA0"/>
<evidence type="ECO:0008006" key="3">
    <source>
        <dbReference type="Google" id="ProtNLM"/>
    </source>
</evidence>
<dbReference type="InterPro" id="IPR043129">
    <property type="entry name" value="ATPase_NBD"/>
</dbReference>
<sequence length="340" mass="37527">MEIQSVVFPSVIEAYSAQLKGVTRYELNGLKIQEGNTDYLIGNLALTEGKNPHKAINSYVNEADYGLLIKAALLVATKFIHDPLIVTTGFPLSTININKRQAIEYISGIDNIVFDSSPAGGDGYKTRQLDVADVSILGEIEAANKAVRDIPEKKLSKFFIVSLGYGTVEVALSTPDGMVKRTMSSGSGLRYAINRAMDQLNESHYLGLRTEHQFDIAFQKGKIVVNRRPLDLTEIRSRTLKNYYNEVISSLIRNHWSDEDFNTAESLVLVGGGAHYKDLVNCFKEEFDSILEVFIPERPAFQASIGYCLNSLELAEGNKSVCVGIDIGNAQTVISLFKDS</sequence>
<dbReference type="KEGG" id="cprv:CYPRO_2002"/>
<protein>
    <recommendedName>
        <fullName evidence="3">Actin-like protein N-terminal domain-containing protein</fullName>
    </recommendedName>
</protein>
<dbReference type="Gene3D" id="3.30.420.40">
    <property type="match status" value="2"/>
</dbReference>
<dbReference type="OrthoDB" id="627216at2"/>
<keyword evidence="2" id="KW-1185">Reference proteome</keyword>
<name>A0A345ULA0_9BACT</name>
<accession>A0A345ULA0</accession>